<feature type="region of interest" description="Disordered" evidence="1">
    <location>
        <begin position="57"/>
        <end position="167"/>
    </location>
</feature>
<evidence type="ECO:0000259" key="2">
    <source>
        <dbReference type="Pfam" id="PF24845"/>
    </source>
</evidence>
<reference evidence="3 4" key="1">
    <citation type="journal article" date="2024" name="Commun. Biol.">
        <title>Comparative genomic analysis of thermophilic fungi reveals convergent evolutionary adaptations and gene losses.</title>
        <authorList>
            <person name="Steindorff A.S."/>
            <person name="Aguilar-Pontes M.V."/>
            <person name="Robinson A.J."/>
            <person name="Andreopoulos B."/>
            <person name="LaButti K."/>
            <person name="Kuo A."/>
            <person name="Mondo S."/>
            <person name="Riley R."/>
            <person name="Otillar R."/>
            <person name="Haridas S."/>
            <person name="Lipzen A."/>
            <person name="Grimwood J."/>
            <person name="Schmutz J."/>
            <person name="Clum A."/>
            <person name="Reid I.D."/>
            <person name="Moisan M.C."/>
            <person name="Butler G."/>
            <person name="Nguyen T.T.M."/>
            <person name="Dewar K."/>
            <person name="Conant G."/>
            <person name="Drula E."/>
            <person name="Henrissat B."/>
            <person name="Hansel C."/>
            <person name="Singer S."/>
            <person name="Hutchinson M.I."/>
            <person name="de Vries R.P."/>
            <person name="Natvig D.O."/>
            <person name="Powell A.J."/>
            <person name="Tsang A."/>
            <person name="Grigoriev I.V."/>
        </authorList>
    </citation>
    <scope>NUCLEOTIDE SEQUENCE [LARGE SCALE GENOMIC DNA]</scope>
    <source>
        <strain evidence="3 4">ATCC 24622</strain>
    </source>
</reference>
<dbReference type="EMBL" id="JAZHXJ010002206">
    <property type="protein sequence ID" value="KAL1840431.1"/>
    <property type="molecule type" value="Genomic_DNA"/>
</dbReference>
<dbReference type="Proteomes" id="UP001586593">
    <property type="component" value="Unassembled WGS sequence"/>
</dbReference>
<dbReference type="PANTHER" id="PTHR39477">
    <property type="entry name" value="CHROMOSOME 8, WHOLE GENOME SHOTGUN SEQUENCE"/>
    <property type="match status" value="1"/>
</dbReference>
<feature type="compositionally biased region" description="Low complexity" evidence="1">
    <location>
        <begin position="123"/>
        <end position="137"/>
    </location>
</feature>
<evidence type="ECO:0000313" key="4">
    <source>
        <dbReference type="Proteomes" id="UP001586593"/>
    </source>
</evidence>
<organism evidence="3 4">
    <name type="scientific">Phialemonium thermophilum</name>
    <dbReference type="NCBI Taxonomy" id="223376"/>
    <lineage>
        <taxon>Eukaryota</taxon>
        <taxon>Fungi</taxon>
        <taxon>Dikarya</taxon>
        <taxon>Ascomycota</taxon>
        <taxon>Pezizomycotina</taxon>
        <taxon>Sordariomycetes</taxon>
        <taxon>Sordariomycetidae</taxon>
        <taxon>Cephalothecales</taxon>
        <taxon>Cephalothecaceae</taxon>
        <taxon>Phialemonium</taxon>
    </lineage>
</organism>
<protein>
    <recommendedName>
        <fullName evidence="2">DUF7721 domain-containing protein</fullName>
    </recommendedName>
</protein>
<name>A0ABR3VG80_9PEZI</name>
<dbReference type="InterPro" id="IPR056138">
    <property type="entry name" value="DUF7721"/>
</dbReference>
<evidence type="ECO:0000313" key="3">
    <source>
        <dbReference type="EMBL" id="KAL1840431.1"/>
    </source>
</evidence>
<dbReference type="PANTHER" id="PTHR39477:SF1">
    <property type="entry name" value="BETA-FLANKING PROTEIN"/>
    <property type="match status" value="1"/>
</dbReference>
<gene>
    <name evidence="3" type="ORF">VTK73DRAFT_3757</name>
</gene>
<proteinExistence type="predicted"/>
<comment type="caution">
    <text evidence="3">The sequence shown here is derived from an EMBL/GenBank/DDBJ whole genome shotgun (WGS) entry which is preliminary data.</text>
</comment>
<feature type="domain" description="DUF7721" evidence="2">
    <location>
        <begin position="108"/>
        <end position="152"/>
    </location>
</feature>
<feature type="compositionally biased region" description="Basic and acidic residues" evidence="1">
    <location>
        <begin position="61"/>
        <end position="79"/>
    </location>
</feature>
<keyword evidence="4" id="KW-1185">Reference proteome</keyword>
<accession>A0ABR3VG80</accession>
<dbReference type="Pfam" id="PF24845">
    <property type="entry name" value="DUF7721"/>
    <property type="match status" value="1"/>
</dbReference>
<sequence>MTANMGKSAPCQLGPSTGIARQSTSGRSGYRRYKRDRAILAGRDKVTSIPYLPATRTTMFGREDREDRDYRDQRSDYGRGDGYPAGGNVTHGGGYPAGAGVPRPDDDDFRGAAEVASRHAGDSGDSGLFGSILSSLSQNKHQVAQGDIDEDGRRNGAGTGPIRFVEC</sequence>
<feature type="region of interest" description="Disordered" evidence="1">
    <location>
        <begin position="1"/>
        <end position="36"/>
    </location>
</feature>
<feature type="compositionally biased region" description="Gly residues" evidence="1">
    <location>
        <begin position="80"/>
        <end position="97"/>
    </location>
</feature>
<evidence type="ECO:0000256" key="1">
    <source>
        <dbReference type="SAM" id="MobiDB-lite"/>
    </source>
</evidence>